<sequence length="144" mass="16411">MSERDSLAPNSTQLACTPGLWTWPLTGQGPTYSASHYFHLYFNLYYYRYCCPEDGAPNLHTLSALRCWDYRSPRDDDIVVMEDRPWKGEGEGSCRITGRKSRAARDEHRAIGSQNCLGLPCHLGESQLLKRISPSWGRGRIMRA</sequence>
<accession>A0A2R6XNV7</accession>
<reference evidence="2" key="1">
    <citation type="journal article" date="2017" name="Cell">
        <title>Insights into land plant evolution garnered from the Marchantia polymorpha genome.</title>
        <authorList>
            <person name="Bowman J.L."/>
            <person name="Kohchi T."/>
            <person name="Yamato K.T."/>
            <person name="Jenkins J."/>
            <person name="Shu S."/>
            <person name="Ishizaki K."/>
            <person name="Yamaoka S."/>
            <person name="Nishihama R."/>
            <person name="Nakamura Y."/>
            <person name="Berger F."/>
            <person name="Adam C."/>
            <person name="Aki S.S."/>
            <person name="Althoff F."/>
            <person name="Araki T."/>
            <person name="Arteaga-Vazquez M.A."/>
            <person name="Balasubrmanian S."/>
            <person name="Barry K."/>
            <person name="Bauer D."/>
            <person name="Boehm C.R."/>
            <person name="Briginshaw L."/>
            <person name="Caballero-Perez J."/>
            <person name="Catarino B."/>
            <person name="Chen F."/>
            <person name="Chiyoda S."/>
            <person name="Chovatia M."/>
            <person name="Davies K.M."/>
            <person name="Delmans M."/>
            <person name="Demura T."/>
            <person name="Dierschke T."/>
            <person name="Dolan L."/>
            <person name="Dorantes-Acosta A.E."/>
            <person name="Eklund D.M."/>
            <person name="Florent S.N."/>
            <person name="Flores-Sandoval E."/>
            <person name="Fujiyama A."/>
            <person name="Fukuzawa H."/>
            <person name="Galik B."/>
            <person name="Grimanelli D."/>
            <person name="Grimwood J."/>
            <person name="Grossniklaus U."/>
            <person name="Hamada T."/>
            <person name="Haseloff J."/>
            <person name="Hetherington A.J."/>
            <person name="Higo A."/>
            <person name="Hirakawa Y."/>
            <person name="Hundley H.N."/>
            <person name="Ikeda Y."/>
            <person name="Inoue K."/>
            <person name="Inoue S.I."/>
            <person name="Ishida S."/>
            <person name="Jia Q."/>
            <person name="Kakita M."/>
            <person name="Kanazawa T."/>
            <person name="Kawai Y."/>
            <person name="Kawashima T."/>
            <person name="Kennedy M."/>
            <person name="Kinose K."/>
            <person name="Kinoshita T."/>
            <person name="Kohara Y."/>
            <person name="Koide E."/>
            <person name="Komatsu K."/>
            <person name="Kopischke S."/>
            <person name="Kubo M."/>
            <person name="Kyozuka J."/>
            <person name="Lagercrantz U."/>
            <person name="Lin S.S."/>
            <person name="Lindquist E."/>
            <person name="Lipzen A.M."/>
            <person name="Lu C.W."/>
            <person name="De Luna E."/>
            <person name="Martienssen R.A."/>
            <person name="Minamino N."/>
            <person name="Mizutani M."/>
            <person name="Mizutani M."/>
            <person name="Mochizuki N."/>
            <person name="Monte I."/>
            <person name="Mosher R."/>
            <person name="Nagasaki H."/>
            <person name="Nakagami H."/>
            <person name="Naramoto S."/>
            <person name="Nishitani K."/>
            <person name="Ohtani M."/>
            <person name="Okamoto T."/>
            <person name="Okumura M."/>
            <person name="Phillips J."/>
            <person name="Pollak B."/>
            <person name="Reinders A."/>
            <person name="Rovekamp M."/>
            <person name="Sano R."/>
            <person name="Sawa S."/>
            <person name="Schmid M.W."/>
            <person name="Shirakawa M."/>
            <person name="Solano R."/>
            <person name="Spunde A."/>
            <person name="Suetsugu N."/>
            <person name="Sugano S."/>
            <person name="Sugiyama A."/>
            <person name="Sun R."/>
            <person name="Suzuki Y."/>
            <person name="Takenaka M."/>
            <person name="Takezawa D."/>
            <person name="Tomogane H."/>
            <person name="Tsuzuki M."/>
            <person name="Ueda T."/>
            <person name="Umeda M."/>
            <person name="Ward J.M."/>
            <person name="Watanabe Y."/>
            <person name="Yazaki K."/>
            <person name="Yokoyama R."/>
            <person name="Yoshitake Y."/>
            <person name="Yotsui I."/>
            <person name="Zachgo S."/>
            <person name="Schmutz J."/>
        </authorList>
    </citation>
    <scope>NUCLEOTIDE SEQUENCE [LARGE SCALE GENOMIC DNA]</scope>
    <source>
        <strain evidence="2">Tak-1</strain>
    </source>
</reference>
<gene>
    <name evidence="1" type="ORF">MARPO_0007s0113</name>
</gene>
<name>A0A2R6XNV7_MARPO</name>
<keyword evidence="2" id="KW-1185">Reference proteome</keyword>
<evidence type="ECO:0000313" key="1">
    <source>
        <dbReference type="EMBL" id="PTQ47706.1"/>
    </source>
</evidence>
<dbReference type="AlphaFoldDB" id="A0A2R6XNV7"/>
<protein>
    <submittedName>
        <fullName evidence="1">Uncharacterized protein</fullName>
    </submittedName>
</protein>
<organism evidence="1 2">
    <name type="scientific">Marchantia polymorpha</name>
    <name type="common">Common liverwort</name>
    <name type="synonym">Marchantia aquatica</name>
    <dbReference type="NCBI Taxonomy" id="3197"/>
    <lineage>
        <taxon>Eukaryota</taxon>
        <taxon>Viridiplantae</taxon>
        <taxon>Streptophyta</taxon>
        <taxon>Embryophyta</taxon>
        <taxon>Marchantiophyta</taxon>
        <taxon>Marchantiopsida</taxon>
        <taxon>Marchantiidae</taxon>
        <taxon>Marchantiales</taxon>
        <taxon>Marchantiaceae</taxon>
        <taxon>Marchantia</taxon>
    </lineage>
</organism>
<dbReference type="EMBL" id="KZ772679">
    <property type="protein sequence ID" value="PTQ47706.1"/>
    <property type="molecule type" value="Genomic_DNA"/>
</dbReference>
<proteinExistence type="predicted"/>
<evidence type="ECO:0000313" key="2">
    <source>
        <dbReference type="Proteomes" id="UP000244005"/>
    </source>
</evidence>
<dbReference type="Proteomes" id="UP000244005">
    <property type="component" value="Unassembled WGS sequence"/>
</dbReference>